<dbReference type="InterPro" id="IPR001611">
    <property type="entry name" value="Leu-rich_rpt"/>
</dbReference>
<evidence type="ECO:0000256" key="12">
    <source>
        <dbReference type="SAM" id="Phobius"/>
    </source>
</evidence>
<evidence type="ECO:0000256" key="2">
    <source>
        <dbReference type="ARBA" id="ARBA00009592"/>
    </source>
</evidence>
<protein>
    <submittedName>
        <fullName evidence="14">Receptor-like protein 6</fullName>
    </submittedName>
</protein>
<organism evidence="13 14">
    <name type="scientific">Ziziphus jujuba</name>
    <name type="common">Chinese jujube</name>
    <name type="synonym">Ziziphus sativa</name>
    <dbReference type="NCBI Taxonomy" id="326968"/>
    <lineage>
        <taxon>Eukaryota</taxon>
        <taxon>Viridiplantae</taxon>
        <taxon>Streptophyta</taxon>
        <taxon>Embryophyta</taxon>
        <taxon>Tracheophyta</taxon>
        <taxon>Spermatophyta</taxon>
        <taxon>Magnoliopsida</taxon>
        <taxon>eudicotyledons</taxon>
        <taxon>Gunneridae</taxon>
        <taxon>Pentapetalae</taxon>
        <taxon>rosids</taxon>
        <taxon>fabids</taxon>
        <taxon>Rosales</taxon>
        <taxon>Rhamnaceae</taxon>
        <taxon>Paliureae</taxon>
        <taxon>Ziziphus</taxon>
    </lineage>
</organism>
<evidence type="ECO:0000256" key="3">
    <source>
        <dbReference type="ARBA" id="ARBA00022475"/>
    </source>
</evidence>
<evidence type="ECO:0000256" key="4">
    <source>
        <dbReference type="ARBA" id="ARBA00022614"/>
    </source>
</evidence>
<evidence type="ECO:0000256" key="9">
    <source>
        <dbReference type="ARBA" id="ARBA00023136"/>
    </source>
</evidence>
<dbReference type="GeneID" id="125421022"/>
<keyword evidence="13" id="KW-1185">Reference proteome</keyword>
<comment type="subcellular location">
    <subcellularLocation>
        <location evidence="1">Cell membrane</location>
        <topology evidence="1">Single-pass type I membrane protein</topology>
    </subcellularLocation>
</comment>
<keyword evidence="4" id="KW-0433">Leucine-rich repeat</keyword>
<dbReference type="Pfam" id="PF00560">
    <property type="entry name" value="LRR_1"/>
    <property type="match status" value="8"/>
</dbReference>
<keyword evidence="10" id="KW-0675">Receptor</keyword>
<dbReference type="InterPro" id="IPR003591">
    <property type="entry name" value="Leu-rich_rpt_typical-subtyp"/>
</dbReference>
<dbReference type="Gene3D" id="3.80.10.10">
    <property type="entry name" value="Ribonuclease Inhibitor"/>
    <property type="match status" value="4"/>
</dbReference>
<keyword evidence="7" id="KW-0677">Repeat</keyword>
<keyword evidence="5 12" id="KW-0812">Transmembrane</keyword>
<feature type="transmembrane region" description="Helical" evidence="12">
    <location>
        <begin position="897"/>
        <end position="922"/>
    </location>
</feature>
<dbReference type="RefSeq" id="XP_048324685.1">
    <property type="nucleotide sequence ID" value="XM_048468728.1"/>
</dbReference>
<keyword evidence="11" id="KW-0325">Glycoprotein</keyword>
<reference evidence="14" key="1">
    <citation type="submission" date="2025-08" db="UniProtKB">
        <authorList>
            <consortium name="RefSeq"/>
        </authorList>
    </citation>
    <scope>IDENTIFICATION</scope>
    <source>
        <tissue evidence="14">Seedling</tissue>
    </source>
</reference>
<dbReference type="PROSITE" id="PS51450">
    <property type="entry name" value="LRR"/>
    <property type="match status" value="1"/>
</dbReference>
<dbReference type="InterPro" id="IPR046956">
    <property type="entry name" value="RLP23-like"/>
</dbReference>
<sequence>MKFWKAEKDCCSWDGVTCDFKTGQVVGLDLAHSWLQGPLHPNSSLFKLRHLQEINLSFNNFTFSPIPSEFGLLSRLRHLNLSFSMFSGNIPSQISFLTNLVSLDLSTFKFPDDTNLLYLSKIDFTCIIQNMTNLKRLHVGQVNISSPIPESLANLSSLTSLSLDGCGLHGNFPGNIFQLRKLQFINLACNILLSGFLPHFQSSSSLGVLNLDCTKFSGKLPNSIGYLKSLKRLSLWNCNFVGPIPSSIWNLSQLVRLDLSYNHFTGHELPSTLGNLAKLTVLALESCELSGQLPSSLVNLTRLERLFLSRNSITGPIPASIGNLRQLQVLNLSDNVFSGQIPVLLGNLSLKILDLSYNNLDGVIPSFLFMLSSLKWLILPNNQLTGSLFMQNISSSQLEALDLQCNKLNGQIPLSMFKLVNLEFLALKGNKLSGTVELSNFSKLVKLKFLSLSYNSLSIANLSTTELPKFGTLSLSSCNIGEFPDFLKSQDQLESLDLSYNGIEDQIPNWLWGAKGNKKLDYMDLSGNKLHGSLIVPPLSISYFYISNNNFEGGIHPSFRKWNNLRVLDISNNHFGGSVPRWSCNFSSYLQELNLQGNNFEGSLHEMFTCGSMHSLKLLDLSHNQFEGQIPQSLSNYSKLQILNLGHNQISGIFPFWLQNLPELRVLVLLSNKFYGPIWHPHKFWGFVKLGFMDLAFNNFNGSLPSEYFTNWGVMMVKDVDGKKPFFTFLGVSSPKYGTLSYLMGVMNKGVNMEGYEISVIFKSIDLSNNRFDGEIPSSIGNLQALISLNLSSNSFTGPIPSSIGNMRELESLDLSNNKLFGRIPQQLKNLSFPEYLNVSQNQLTGPIPEGGQLDTFSSSSFEENPGLCGSPFSKKCEAEKTPSAFESKEIESENGFTWKAVVMGYGCGFVVGSIIGYVLIFRQGPTGLFWRSFVGRYIHER</sequence>
<evidence type="ECO:0000256" key="6">
    <source>
        <dbReference type="ARBA" id="ARBA00022729"/>
    </source>
</evidence>
<keyword evidence="8 12" id="KW-1133">Transmembrane helix</keyword>
<evidence type="ECO:0000256" key="7">
    <source>
        <dbReference type="ARBA" id="ARBA00022737"/>
    </source>
</evidence>
<dbReference type="Proteomes" id="UP001652623">
    <property type="component" value="Chromosome 10"/>
</dbReference>
<evidence type="ECO:0000256" key="5">
    <source>
        <dbReference type="ARBA" id="ARBA00022692"/>
    </source>
</evidence>
<dbReference type="PRINTS" id="PR00019">
    <property type="entry name" value="LEURICHRPT"/>
</dbReference>
<keyword evidence="3" id="KW-1003">Cell membrane</keyword>
<dbReference type="PANTHER" id="PTHR48061:SF12">
    <property type="entry name" value="DISEASE RESISTANCE LIKE PROTEIN"/>
    <property type="match status" value="1"/>
</dbReference>
<evidence type="ECO:0000256" key="10">
    <source>
        <dbReference type="ARBA" id="ARBA00023170"/>
    </source>
</evidence>
<dbReference type="PANTHER" id="PTHR48061">
    <property type="entry name" value="LEUCINE-RICH REPEAT RECEPTOR PROTEIN KINASE EMS1-LIKE-RELATED"/>
    <property type="match status" value="1"/>
</dbReference>
<name>A0ABM3IAY4_ZIZJJ</name>
<keyword evidence="6" id="KW-0732">Signal</keyword>
<evidence type="ECO:0000256" key="1">
    <source>
        <dbReference type="ARBA" id="ARBA00004251"/>
    </source>
</evidence>
<dbReference type="SMART" id="SM00369">
    <property type="entry name" value="LRR_TYP"/>
    <property type="match status" value="9"/>
</dbReference>
<dbReference type="SMART" id="SM00365">
    <property type="entry name" value="LRR_SD22"/>
    <property type="match status" value="6"/>
</dbReference>
<dbReference type="SUPFAM" id="SSF52058">
    <property type="entry name" value="L domain-like"/>
    <property type="match status" value="4"/>
</dbReference>
<accession>A0ABM3IAY4</accession>
<evidence type="ECO:0000256" key="8">
    <source>
        <dbReference type="ARBA" id="ARBA00022989"/>
    </source>
</evidence>
<evidence type="ECO:0000313" key="13">
    <source>
        <dbReference type="Proteomes" id="UP001652623"/>
    </source>
</evidence>
<comment type="similarity">
    <text evidence="2">Belongs to the RLP family.</text>
</comment>
<dbReference type="Pfam" id="PF13855">
    <property type="entry name" value="LRR_8"/>
    <property type="match status" value="3"/>
</dbReference>
<evidence type="ECO:0000256" key="11">
    <source>
        <dbReference type="ARBA" id="ARBA00023180"/>
    </source>
</evidence>
<dbReference type="InterPro" id="IPR032675">
    <property type="entry name" value="LRR_dom_sf"/>
</dbReference>
<keyword evidence="9 12" id="KW-0472">Membrane</keyword>
<proteinExistence type="inferred from homology"/>
<gene>
    <name evidence="14" type="primary">LOC125421022</name>
</gene>
<evidence type="ECO:0000313" key="14">
    <source>
        <dbReference type="RefSeq" id="XP_048324685.1"/>
    </source>
</evidence>